<dbReference type="SUPFAM" id="SSF52540">
    <property type="entry name" value="P-loop containing nucleoside triphosphate hydrolases"/>
    <property type="match status" value="1"/>
</dbReference>
<keyword evidence="3" id="KW-0235">DNA replication</keyword>
<feature type="domain" description="SF4 helicase" evidence="12">
    <location>
        <begin position="175"/>
        <end position="434"/>
    </location>
</feature>
<evidence type="ECO:0000313" key="14">
    <source>
        <dbReference type="Proteomes" id="UP000316213"/>
    </source>
</evidence>
<accession>A0A5C5ZLJ1</accession>
<dbReference type="SUPFAM" id="SSF48024">
    <property type="entry name" value="N-terminal domain of DnaB helicase"/>
    <property type="match status" value="1"/>
</dbReference>
<comment type="catalytic activity">
    <reaction evidence="11">
        <text>ATP + H2O = ADP + phosphate + H(+)</text>
        <dbReference type="Rhea" id="RHEA:13065"/>
        <dbReference type="ChEBI" id="CHEBI:15377"/>
        <dbReference type="ChEBI" id="CHEBI:15378"/>
        <dbReference type="ChEBI" id="CHEBI:30616"/>
        <dbReference type="ChEBI" id="CHEBI:43474"/>
        <dbReference type="ChEBI" id="CHEBI:456216"/>
        <dbReference type="EC" id="5.6.2.3"/>
    </reaction>
</comment>
<proteinExistence type="inferred from homology"/>
<dbReference type="InterPro" id="IPR036185">
    <property type="entry name" value="DNA_heli_DnaB-like_N_sf"/>
</dbReference>
<evidence type="ECO:0000256" key="10">
    <source>
        <dbReference type="ARBA" id="ARBA00044969"/>
    </source>
</evidence>
<keyword evidence="2" id="KW-0639">Primosome</keyword>
<dbReference type="Gene3D" id="1.10.860.10">
    <property type="entry name" value="DNAb Helicase, Chain A"/>
    <property type="match status" value="1"/>
</dbReference>
<dbReference type="InterPro" id="IPR027417">
    <property type="entry name" value="P-loop_NTPase"/>
</dbReference>
<name>A0A5C5ZLJ1_9BACT</name>
<dbReference type="GO" id="GO:0043139">
    <property type="term" value="F:5'-3' DNA helicase activity"/>
    <property type="evidence" value="ECO:0007669"/>
    <property type="project" value="UniProtKB-EC"/>
</dbReference>
<dbReference type="Pfam" id="PF03796">
    <property type="entry name" value="DnaB_C"/>
    <property type="match status" value="1"/>
</dbReference>
<evidence type="ECO:0000256" key="11">
    <source>
        <dbReference type="ARBA" id="ARBA00048954"/>
    </source>
</evidence>
<dbReference type="InterPro" id="IPR016136">
    <property type="entry name" value="DNA_helicase_N/primase_C"/>
</dbReference>
<reference evidence="13 14" key="1">
    <citation type="submission" date="2019-02" db="EMBL/GenBank/DDBJ databases">
        <title>Deep-cultivation of Planctomycetes and their phenomic and genomic characterization uncovers novel biology.</title>
        <authorList>
            <person name="Wiegand S."/>
            <person name="Jogler M."/>
            <person name="Boedeker C."/>
            <person name="Pinto D."/>
            <person name="Vollmers J."/>
            <person name="Rivas-Marin E."/>
            <person name="Kohn T."/>
            <person name="Peeters S.H."/>
            <person name="Heuer A."/>
            <person name="Rast P."/>
            <person name="Oberbeckmann S."/>
            <person name="Bunk B."/>
            <person name="Jeske O."/>
            <person name="Meyerdierks A."/>
            <person name="Storesund J.E."/>
            <person name="Kallscheuer N."/>
            <person name="Luecker S."/>
            <person name="Lage O.M."/>
            <person name="Pohl T."/>
            <person name="Merkel B.J."/>
            <person name="Hornburger P."/>
            <person name="Mueller R.-W."/>
            <person name="Bruemmer F."/>
            <person name="Labrenz M."/>
            <person name="Spormann A.M."/>
            <person name="Op Den Camp H."/>
            <person name="Overmann J."/>
            <person name="Amann R."/>
            <person name="Jetten M.S.M."/>
            <person name="Mascher T."/>
            <person name="Medema M.H."/>
            <person name="Devos D.P."/>
            <person name="Kaster A.-K."/>
            <person name="Ovreas L."/>
            <person name="Rohde M."/>
            <person name="Galperin M.Y."/>
            <person name="Jogler C."/>
        </authorList>
    </citation>
    <scope>NUCLEOTIDE SEQUENCE [LARGE SCALE GENOMIC DNA]</scope>
    <source>
        <strain evidence="13 14">Pla100</strain>
    </source>
</reference>
<evidence type="ECO:0000256" key="4">
    <source>
        <dbReference type="ARBA" id="ARBA00022741"/>
    </source>
</evidence>
<evidence type="ECO:0000256" key="1">
    <source>
        <dbReference type="ARBA" id="ARBA00008428"/>
    </source>
</evidence>
<dbReference type="PANTHER" id="PTHR30153">
    <property type="entry name" value="REPLICATIVE DNA HELICASE DNAB"/>
    <property type="match status" value="1"/>
</dbReference>
<evidence type="ECO:0000256" key="8">
    <source>
        <dbReference type="ARBA" id="ARBA00023125"/>
    </source>
</evidence>
<dbReference type="RefSeq" id="WP_197168285.1">
    <property type="nucleotide sequence ID" value="NZ_SJPM01000022.1"/>
</dbReference>
<comment type="caution">
    <text evidence="13">The sequence shown here is derived from an EMBL/GenBank/DDBJ whole genome shotgun (WGS) entry which is preliminary data.</text>
</comment>
<comment type="similarity">
    <text evidence="1">Belongs to the helicase family. DnaB subfamily.</text>
</comment>
<dbReference type="Proteomes" id="UP000316213">
    <property type="component" value="Unassembled WGS sequence"/>
</dbReference>
<sequence>MTANPLTNDQAERAVLGAMIVTPTLCDSIHARLDAEAFTGDARKTMFNTLIDLHAAGIPIDDPIVLLDRLERLGRIDAVGGMEAVEEALSTRIDNADHYIDCVRDLCRRRRIVDIAQRAIVRAHRGGLDDTADDIAESMRAATLSIDAGSSDNEIQTIAEIVTGSIDRAERVAAGDKTAAGIPTSVPVIDRATGGVFPGLTVIAARPSMGKTALGYQILGSAARAGIPAFFISLEMTNQQIGDRTIAADTGTNSMILRSGKLDAERLSSLRAYVDDDLTGVPLHVWRPKQPQTIERIAAMTRLHVAKHHSRIIAIDHLLKIKPTDNRDIRHEQIAHIVCAAKNLATELDLPVLLLTQAKRKDGRAADQSPTVDELYGSSMIEAEADDVWLIHRADRDATEATIKLAKFRNGAVQTLDVWFDPVRTEFGSPSGCSHLAEWA</sequence>
<keyword evidence="4" id="KW-0547">Nucleotide-binding</keyword>
<dbReference type="GO" id="GO:0005829">
    <property type="term" value="C:cytosol"/>
    <property type="evidence" value="ECO:0007669"/>
    <property type="project" value="TreeGrafter"/>
</dbReference>
<dbReference type="GO" id="GO:0016887">
    <property type="term" value="F:ATP hydrolysis activity"/>
    <property type="evidence" value="ECO:0007669"/>
    <property type="project" value="RHEA"/>
</dbReference>
<evidence type="ECO:0000256" key="9">
    <source>
        <dbReference type="ARBA" id="ARBA00023235"/>
    </source>
</evidence>
<keyword evidence="14" id="KW-1185">Reference proteome</keyword>
<dbReference type="PANTHER" id="PTHR30153:SF2">
    <property type="entry name" value="REPLICATIVE DNA HELICASE"/>
    <property type="match status" value="1"/>
</dbReference>
<dbReference type="InterPro" id="IPR007693">
    <property type="entry name" value="DNA_helicase_DnaB-like_N"/>
</dbReference>
<dbReference type="InterPro" id="IPR007694">
    <property type="entry name" value="DNA_helicase_DnaB-like_C"/>
</dbReference>
<dbReference type="Gene3D" id="3.40.50.300">
    <property type="entry name" value="P-loop containing nucleotide triphosphate hydrolases"/>
    <property type="match status" value="1"/>
</dbReference>
<keyword evidence="8" id="KW-0238">DNA-binding</keyword>
<protein>
    <recommendedName>
        <fullName evidence="10">DNA 5'-3' helicase</fullName>
        <ecNumber evidence="10">5.6.2.3</ecNumber>
    </recommendedName>
</protein>
<dbReference type="PROSITE" id="PS51199">
    <property type="entry name" value="SF4_HELICASE"/>
    <property type="match status" value="1"/>
</dbReference>
<dbReference type="Pfam" id="PF00772">
    <property type="entry name" value="DnaB"/>
    <property type="match status" value="1"/>
</dbReference>
<dbReference type="EC" id="5.6.2.3" evidence="10"/>
<evidence type="ECO:0000256" key="7">
    <source>
        <dbReference type="ARBA" id="ARBA00022840"/>
    </source>
</evidence>
<dbReference type="AlphaFoldDB" id="A0A5C5ZLJ1"/>
<keyword evidence="5 13" id="KW-0378">Hydrolase</keyword>
<evidence type="ECO:0000256" key="2">
    <source>
        <dbReference type="ARBA" id="ARBA00022515"/>
    </source>
</evidence>
<dbReference type="GO" id="GO:1990077">
    <property type="term" value="C:primosome complex"/>
    <property type="evidence" value="ECO:0007669"/>
    <property type="project" value="UniProtKB-KW"/>
</dbReference>
<evidence type="ECO:0000256" key="5">
    <source>
        <dbReference type="ARBA" id="ARBA00022801"/>
    </source>
</evidence>
<evidence type="ECO:0000256" key="6">
    <source>
        <dbReference type="ARBA" id="ARBA00022806"/>
    </source>
</evidence>
<keyword evidence="9" id="KW-0413">Isomerase</keyword>
<evidence type="ECO:0000259" key="12">
    <source>
        <dbReference type="PROSITE" id="PS51199"/>
    </source>
</evidence>
<dbReference type="EMBL" id="SJPM01000022">
    <property type="protein sequence ID" value="TWT88010.1"/>
    <property type="molecule type" value="Genomic_DNA"/>
</dbReference>
<dbReference type="GO" id="GO:0003677">
    <property type="term" value="F:DNA binding"/>
    <property type="evidence" value="ECO:0007669"/>
    <property type="project" value="UniProtKB-KW"/>
</dbReference>
<dbReference type="GO" id="GO:0005524">
    <property type="term" value="F:ATP binding"/>
    <property type="evidence" value="ECO:0007669"/>
    <property type="project" value="UniProtKB-KW"/>
</dbReference>
<dbReference type="GO" id="GO:0006269">
    <property type="term" value="P:DNA replication, synthesis of primer"/>
    <property type="evidence" value="ECO:0007669"/>
    <property type="project" value="UniProtKB-KW"/>
</dbReference>
<keyword evidence="6 13" id="KW-0347">Helicase</keyword>
<evidence type="ECO:0000313" key="13">
    <source>
        <dbReference type="EMBL" id="TWT88010.1"/>
    </source>
</evidence>
<evidence type="ECO:0000256" key="3">
    <source>
        <dbReference type="ARBA" id="ARBA00022705"/>
    </source>
</evidence>
<gene>
    <name evidence="13" type="primary">dnaB_2</name>
    <name evidence="13" type="ORF">Pla100_57400</name>
</gene>
<keyword evidence="7" id="KW-0067">ATP-binding</keyword>
<organism evidence="13 14">
    <name type="scientific">Neorhodopirellula pilleata</name>
    <dbReference type="NCBI Taxonomy" id="2714738"/>
    <lineage>
        <taxon>Bacteria</taxon>
        <taxon>Pseudomonadati</taxon>
        <taxon>Planctomycetota</taxon>
        <taxon>Planctomycetia</taxon>
        <taxon>Pirellulales</taxon>
        <taxon>Pirellulaceae</taxon>
        <taxon>Neorhodopirellula</taxon>
    </lineage>
</organism>